<keyword evidence="8" id="KW-1015">Disulfide bond</keyword>
<dbReference type="InterPro" id="IPR023753">
    <property type="entry name" value="FAD/NAD-binding_dom"/>
</dbReference>
<keyword evidence="16" id="KW-1185">Reference proteome</keyword>
<accession>A0ABW2BF50</accession>
<dbReference type="Gene3D" id="3.50.50.60">
    <property type="entry name" value="FAD/NAD(P)-binding domain"/>
    <property type="match status" value="2"/>
</dbReference>
<name>A0ABW2BF50_9HYPH</name>
<evidence type="ECO:0000256" key="3">
    <source>
        <dbReference type="ARBA" id="ARBA00011738"/>
    </source>
</evidence>
<evidence type="ECO:0000256" key="1">
    <source>
        <dbReference type="ARBA" id="ARBA00001974"/>
    </source>
</evidence>
<dbReference type="NCBIfam" id="NF004776">
    <property type="entry name" value="PRK06116.1"/>
    <property type="match status" value="1"/>
</dbReference>
<dbReference type="EC" id="1.8.1.7" evidence="12"/>
<evidence type="ECO:0000256" key="8">
    <source>
        <dbReference type="ARBA" id="ARBA00023157"/>
    </source>
</evidence>
<gene>
    <name evidence="15" type="primary">gor</name>
    <name evidence="15" type="ORF">ACFQE0_00205</name>
</gene>
<dbReference type="SUPFAM" id="SSF55424">
    <property type="entry name" value="FAD/NAD-linked reductases, dimerisation (C-terminal) domain"/>
    <property type="match status" value="1"/>
</dbReference>
<dbReference type="InterPro" id="IPR001100">
    <property type="entry name" value="Pyr_nuc-diS_OxRdtase"/>
</dbReference>
<dbReference type="InterPro" id="IPR036188">
    <property type="entry name" value="FAD/NAD-bd_sf"/>
</dbReference>
<evidence type="ECO:0000256" key="10">
    <source>
        <dbReference type="ARBA" id="ARBA00049142"/>
    </source>
</evidence>
<evidence type="ECO:0000256" key="11">
    <source>
        <dbReference type="RuleBase" id="RU003691"/>
    </source>
</evidence>
<evidence type="ECO:0000256" key="4">
    <source>
        <dbReference type="ARBA" id="ARBA00022630"/>
    </source>
</evidence>
<evidence type="ECO:0000313" key="16">
    <source>
        <dbReference type="Proteomes" id="UP001596292"/>
    </source>
</evidence>
<dbReference type="Gene3D" id="3.30.390.30">
    <property type="match status" value="1"/>
</dbReference>
<comment type="subunit">
    <text evidence="3">Homodimer.</text>
</comment>
<keyword evidence="6 12" id="KW-0521">NADP</keyword>
<dbReference type="NCBIfam" id="TIGR01424">
    <property type="entry name" value="gluta_reduc_2"/>
    <property type="match status" value="1"/>
</dbReference>
<dbReference type="SUPFAM" id="SSF51905">
    <property type="entry name" value="FAD/NAD(P)-binding domain"/>
    <property type="match status" value="1"/>
</dbReference>
<dbReference type="RefSeq" id="WP_378965950.1">
    <property type="nucleotide sequence ID" value="NZ_JBHSWN010000001.1"/>
</dbReference>
<dbReference type="GO" id="GO:0004362">
    <property type="term" value="F:glutathione-disulfide reductase (NADPH) activity"/>
    <property type="evidence" value="ECO:0007669"/>
    <property type="project" value="UniProtKB-EC"/>
</dbReference>
<keyword evidence="4 11" id="KW-0285">Flavoprotein</keyword>
<dbReference type="InterPro" id="IPR012999">
    <property type="entry name" value="Pyr_OxRdtase_I_AS"/>
</dbReference>
<comment type="function">
    <text evidence="12">Catalyzes the reduction of glutathione disulfide (GSSG) to reduced glutathione (GSH).</text>
</comment>
<dbReference type="InterPro" id="IPR016156">
    <property type="entry name" value="FAD/NAD-linked_Rdtase_dimer_sf"/>
</dbReference>
<evidence type="ECO:0000256" key="5">
    <source>
        <dbReference type="ARBA" id="ARBA00022827"/>
    </source>
</evidence>
<dbReference type="InterPro" id="IPR006324">
    <property type="entry name" value="GSHR"/>
</dbReference>
<evidence type="ECO:0000256" key="12">
    <source>
        <dbReference type="RuleBase" id="RU365040"/>
    </source>
</evidence>
<evidence type="ECO:0000259" key="14">
    <source>
        <dbReference type="Pfam" id="PF07992"/>
    </source>
</evidence>
<comment type="similarity">
    <text evidence="2 11">Belongs to the class-I pyridine nucleotide-disulfide oxidoreductase family.</text>
</comment>
<dbReference type="PRINTS" id="PR00411">
    <property type="entry name" value="PNDRDTASEI"/>
</dbReference>
<comment type="catalytic activity">
    <reaction evidence="10 12">
        <text>2 glutathione + NADP(+) = glutathione disulfide + NADPH + H(+)</text>
        <dbReference type="Rhea" id="RHEA:11740"/>
        <dbReference type="ChEBI" id="CHEBI:15378"/>
        <dbReference type="ChEBI" id="CHEBI:57783"/>
        <dbReference type="ChEBI" id="CHEBI:57925"/>
        <dbReference type="ChEBI" id="CHEBI:58297"/>
        <dbReference type="ChEBI" id="CHEBI:58349"/>
        <dbReference type="EC" id="1.8.1.7"/>
    </reaction>
</comment>
<dbReference type="PANTHER" id="PTHR42737:SF2">
    <property type="entry name" value="GLUTATHIONE REDUCTASE"/>
    <property type="match status" value="1"/>
</dbReference>
<dbReference type="Proteomes" id="UP001596292">
    <property type="component" value="Unassembled WGS sequence"/>
</dbReference>
<dbReference type="Pfam" id="PF02852">
    <property type="entry name" value="Pyr_redox_dim"/>
    <property type="match status" value="1"/>
</dbReference>
<proteinExistence type="inferred from homology"/>
<evidence type="ECO:0000313" key="15">
    <source>
        <dbReference type="EMBL" id="MFC6788190.1"/>
    </source>
</evidence>
<dbReference type="Pfam" id="PF07992">
    <property type="entry name" value="Pyr_redox_2"/>
    <property type="match status" value="1"/>
</dbReference>
<keyword evidence="9 11" id="KW-0676">Redox-active center</keyword>
<sequence>MSFDVDLFVIGGGSGGVRAARIAAGYGAKVMLAEEYRVGGTCVIRGCVPKKLMVYAGRFADEFEDAAGFGWRVERPRFDWSVLKARRDAEVTRLESIYDANLMRAGVEIVPERAVIEDANTVRLLKSGRLVRAQRILVAVGAHPVKEPAVPGVELAITSNEVFELESLPERILVIGGGYIAVEFAGVFAALGSRTTLLHRGDKLLRGFDDEVRDALADAYGKRMDLRLGVTLAEIERRDGGLAATLSDGSVIEADQILLATGRKPNIGGLGLDRVGIVPDAAGAIPVDEFSRTHVPSIYAVGDVTNRANLTPVAIREGHAFADTEFGGKPTSVDHHLIPTAVFSTPEIGTVGLSEAAARQQCGEIDVYKASFRPMKATLSGRDEKVLMKVIVECATDRVLGVHLFGQDAGELIQAVGIAVTMGATKADFDRTIAVHPTAAEELVTMRVPAVTKHPVGVG</sequence>
<comment type="caution">
    <text evidence="15">The sequence shown here is derived from an EMBL/GenBank/DDBJ whole genome shotgun (WGS) entry which is preliminary data.</text>
</comment>
<evidence type="ECO:0000256" key="7">
    <source>
        <dbReference type="ARBA" id="ARBA00023002"/>
    </source>
</evidence>
<dbReference type="EMBL" id="JBHSWN010000001">
    <property type="protein sequence ID" value="MFC6788190.1"/>
    <property type="molecule type" value="Genomic_DNA"/>
</dbReference>
<dbReference type="PIRSF" id="PIRSF000350">
    <property type="entry name" value="Mercury_reductase_MerA"/>
    <property type="match status" value="1"/>
</dbReference>
<protein>
    <recommendedName>
        <fullName evidence="12">Glutathione reductase</fullName>
        <shortName evidence="12">GRase</shortName>
        <ecNumber evidence="12">1.8.1.7</ecNumber>
    </recommendedName>
</protein>
<keyword evidence="5 11" id="KW-0274">FAD</keyword>
<dbReference type="PROSITE" id="PS00076">
    <property type="entry name" value="PYRIDINE_REDOX_1"/>
    <property type="match status" value="1"/>
</dbReference>
<evidence type="ECO:0000259" key="13">
    <source>
        <dbReference type="Pfam" id="PF02852"/>
    </source>
</evidence>
<feature type="domain" description="FAD/NAD(P)-binding" evidence="14">
    <location>
        <begin position="6"/>
        <end position="318"/>
    </location>
</feature>
<dbReference type="InterPro" id="IPR004099">
    <property type="entry name" value="Pyr_nucl-diS_OxRdtase_dimer"/>
</dbReference>
<feature type="domain" description="Pyridine nucleotide-disulphide oxidoreductase dimerisation" evidence="13">
    <location>
        <begin position="338"/>
        <end position="446"/>
    </location>
</feature>
<keyword evidence="7 11" id="KW-0560">Oxidoreductase</keyword>
<reference evidence="16" key="1">
    <citation type="journal article" date="2019" name="Int. J. Syst. Evol. Microbiol.">
        <title>The Global Catalogue of Microorganisms (GCM) 10K type strain sequencing project: providing services to taxonomists for standard genome sequencing and annotation.</title>
        <authorList>
            <consortium name="The Broad Institute Genomics Platform"/>
            <consortium name="The Broad Institute Genome Sequencing Center for Infectious Disease"/>
            <person name="Wu L."/>
            <person name="Ma J."/>
        </authorList>
    </citation>
    <scope>NUCLEOTIDE SEQUENCE [LARGE SCALE GENOMIC DNA]</scope>
    <source>
        <strain evidence="16">CCUG 48316</strain>
    </source>
</reference>
<dbReference type="PRINTS" id="PR00368">
    <property type="entry name" value="FADPNR"/>
</dbReference>
<comment type="cofactor">
    <cofactor evidence="1 12">
        <name>FAD</name>
        <dbReference type="ChEBI" id="CHEBI:57692"/>
    </cofactor>
</comment>
<evidence type="ECO:0000256" key="9">
    <source>
        <dbReference type="ARBA" id="ARBA00023284"/>
    </source>
</evidence>
<evidence type="ECO:0000256" key="6">
    <source>
        <dbReference type="ARBA" id="ARBA00022857"/>
    </source>
</evidence>
<dbReference type="InterPro" id="IPR046952">
    <property type="entry name" value="GSHR/TRXR-like"/>
</dbReference>
<evidence type="ECO:0000256" key="2">
    <source>
        <dbReference type="ARBA" id="ARBA00007532"/>
    </source>
</evidence>
<organism evidence="15 16">
    <name type="scientific">Methylobacterium komagatae</name>
    <dbReference type="NCBI Taxonomy" id="374425"/>
    <lineage>
        <taxon>Bacteria</taxon>
        <taxon>Pseudomonadati</taxon>
        <taxon>Pseudomonadota</taxon>
        <taxon>Alphaproteobacteria</taxon>
        <taxon>Hyphomicrobiales</taxon>
        <taxon>Methylobacteriaceae</taxon>
        <taxon>Methylobacterium</taxon>
    </lineage>
</organism>
<dbReference type="PANTHER" id="PTHR42737">
    <property type="entry name" value="GLUTATHIONE REDUCTASE"/>
    <property type="match status" value="1"/>
</dbReference>